<dbReference type="SUPFAM" id="SSF47413">
    <property type="entry name" value="lambda repressor-like DNA-binding domains"/>
    <property type="match status" value="1"/>
</dbReference>
<feature type="domain" description="HTH cro/C1-type" evidence="1">
    <location>
        <begin position="1"/>
        <end position="44"/>
    </location>
</feature>
<sequence length="245" mass="27052">MTEVADKLAWSQSTISRLETGVRAASIEEVSALLAVYRITGARRDALLEMARDVDRPSWLETCRDGVPCQVKTLAQYEKEATRIIESGSAMVPALLQTPSYMRAALVAIGVPAEEIEARLERQKVLEWKKLVAYLDEGALRRQIGGTRIMANQVRHLVSMAQRPSVELRVFPFEAGGHPGMSGAYVLLELADRSPVVRLEHQRSGVFLHRAVDVEPYARSTVLSNAVALDPARSKRLIESLVPPA</sequence>
<dbReference type="Gene3D" id="1.10.260.40">
    <property type="entry name" value="lambda repressor-like DNA-binding domains"/>
    <property type="match status" value="1"/>
</dbReference>
<dbReference type="CDD" id="cd00093">
    <property type="entry name" value="HTH_XRE"/>
    <property type="match status" value="1"/>
</dbReference>
<keyword evidence="3" id="KW-1185">Reference proteome</keyword>
<protein>
    <submittedName>
        <fullName evidence="2">Transcriptional regulator with XRE-family HTH domain</fullName>
    </submittedName>
</protein>
<dbReference type="Pfam" id="PF13560">
    <property type="entry name" value="HTH_31"/>
    <property type="match status" value="1"/>
</dbReference>
<dbReference type="InterPro" id="IPR043917">
    <property type="entry name" value="DUF5753"/>
</dbReference>
<evidence type="ECO:0000259" key="1">
    <source>
        <dbReference type="PROSITE" id="PS50943"/>
    </source>
</evidence>
<dbReference type="GO" id="GO:0003677">
    <property type="term" value="F:DNA binding"/>
    <property type="evidence" value="ECO:0007669"/>
    <property type="project" value="InterPro"/>
</dbReference>
<dbReference type="RefSeq" id="WP_246480770.1">
    <property type="nucleotide sequence ID" value="NZ_JACHMX010000001.1"/>
</dbReference>
<gene>
    <name evidence="2" type="ORF">HDA45_004759</name>
</gene>
<accession>A0A841B7X1</accession>
<comment type="caution">
    <text evidence="2">The sequence shown here is derived from an EMBL/GenBank/DDBJ whole genome shotgun (WGS) entry which is preliminary data.</text>
</comment>
<name>A0A841B7X1_9PSEU</name>
<evidence type="ECO:0000313" key="2">
    <source>
        <dbReference type="EMBL" id="MBB5854672.1"/>
    </source>
</evidence>
<organism evidence="2 3">
    <name type="scientific">Amycolatopsis umgeniensis</name>
    <dbReference type="NCBI Taxonomy" id="336628"/>
    <lineage>
        <taxon>Bacteria</taxon>
        <taxon>Bacillati</taxon>
        <taxon>Actinomycetota</taxon>
        <taxon>Actinomycetes</taxon>
        <taxon>Pseudonocardiales</taxon>
        <taxon>Pseudonocardiaceae</taxon>
        <taxon>Amycolatopsis</taxon>
    </lineage>
</organism>
<dbReference type="InterPro" id="IPR001387">
    <property type="entry name" value="Cro/C1-type_HTH"/>
</dbReference>
<reference evidence="2 3" key="1">
    <citation type="submission" date="2020-08" db="EMBL/GenBank/DDBJ databases">
        <title>Sequencing the genomes of 1000 actinobacteria strains.</title>
        <authorList>
            <person name="Klenk H.-P."/>
        </authorList>
    </citation>
    <scope>NUCLEOTIDE SEQUENCE [LARGE SCALE GENOMIC DNA]</scope>
    <source>
        <strain evidence="2 3">DSM 45272</strain>
    </source>
</reference>
<dbReference type="InterPro" id="IPR010982">
    <property type="entry name" value="Lambda_DNA-bd_dom_sf"/>
</dbReference>
<dbReference type="PROSITE" id="PS50943">
    <property type="entry name" value="HTH_CROC1"/>
    <property type="match status" value="1"/>
</dbReference>
<dbReference type="Pfam" id="PF19054">
    <property type="entry name" value="DUF5753"/>
    <property type="match status" value="1"/>
</dbReference>
<dbReference type="Proteomes" id="UP000580861">
    <property type="component" value="Unassembled WGS sequence"/>
</dbReference>
<proteinExistence type="predicted"/>
<dbReference type="EMBL" id="JACHMX010000001">
    <property type="protein sequence ID" value="MBB5854672.1"/>
    <property type="molecule type" value="Genomic_DNA"/>
</dbReference>
<dbReference type="AlphaFoldDB" id="A0A841B7X1"/>
<evidence type="ECO:0000313" key="3">
    <source>
        <dbReference type="Proteomes" id="UP000580861"/>
    </source>
</evidence>